<dbReference type="InterPro" id="IPR044862">
    <property type="entry name" value="Pro_4_hyd_alph_FE2OG_OXY"/>
</dbReference>
<dbReference type="EMBL" id="JARJCW010000104">
    <property type="protein sequence ID" value="KAJ7193827.1"/>
    <property type="molecule type" value="Genomic_DNA"/>
</dbReference>
<feature type="region of interest" description="Disordered" evidence="2">
    <location>
        <begin position="363"/>
        <end position="382"/>
    </location>
</feature>
<feature type="domain" description="Fe2OG dioxygenase" evidence="3">
    <location>
        <begin position="121"/>
        <end position="227"/>
    </location>
</feature>
<keyword evidence="1" id="KW-0479">Metal-binding</keyword>
<evidence type="ECO:0000313" key="4">
    <source>
        <dbReference type="EMBL" id="KAJ7193827.1"/>
    </source>
</evidence>
<protein>
    <recommendedName>
        <fullName evidence="3">Fe2OG dioxygenase domain-containing protein</fullName>
    </recommendedName>
</protein>
<evidence type="ECO:0000313" key="5">
    <source>
        <dbReference type="Proteomes" id="UP001219525"/>
    </source>
</evidence>
<comment type="caution">
    <text evidence="4">The sequence shown here is derived from an EMBL/GenBank/DDBJ whole genome shotgun (WGS) entry which is preliminary data.</text>
</comment>
<evidence type="ECO:0000256" key="2">
    <source>
        <dbReference type="SAM" id="MobiDB-lite"/>
    </source>
</evidence>
<keyword evidence="1" id="KW-0408">Iron</keyword>
<dbReference type="Proteomes" id="UP001219525">
    <property type="component" value="Unassembled WGS sequence"/>
</dbReference>
<dbReference type="AlphaFoldDB" id="A0AAD6USS0"/>
<dbReference type="PROSITE" id="PS51471">
    <property type="entry name" value="FE2OG_OXY"/>
    <property type="match status" value="1"/>
</dbReference>
<keyword evidence="1" id="KW-0560">Oxidoreductase</keyword>
<comment type="similarity">
    <text evidence="1">Belongs to the iron/ascorbate-dependent oxidoreductase family.</text>
</comment>
<accession>A0AAD6USS0</accession>
<evidence type="ECO:0000259" key="3">
    <source>
        <dbReference type="PROSITE" id="PS51471"/>
    </source>
</evidence>
<dbReference type="InterPro" id="IPR005123">
    <property type="entry name" value="Oxoglu/Fe-dep_dioxygenase_dom"/>
</dbReference>
<name>A0AAD6USS0_9AGAR</name>
<dbReference type="PANTHER" id="PTHR33099:SF7">
    <property type="entry name" value="MYND-TYPE DOMAIN-CONTAINING PROTEIN"/>
    <property type="match status" value="1"/>
</dbReference>
<proteinExistence type="inferred from homology"/>
<dbReference type="PANTHER" id="PTHR33099">
    <property type="entry name" value="FE2OG DIOXYGENASE DOMAIN-CONTAINING PROTEIN"/>
    <property type="match status" value="1"/>
</dbReference>
<reference evidence="4" key="1">
    <citation type="submission" date="2023-03" db="EMBL/GenBank/DDBJ databases">
        <title>Massive genome expansion in bonnet fungi (Mycena s.s.) driven by repeated elements and novel gene families across ecological guilds.</title>
        <authorList>
            <consortium name="Lawrence Berkeley National Laboratory"/>
            <person name="Harder C.B."/>
            <person name="Miyauchi S."/>
            <person name="Viragh M."/>
            <person name="Kuo A."/>
            <person name="Thoen E."/>
            <person name="Andreopoulos B."/>
            <person name="Lu D."/>
            <person name="Skrede I."/>
            <person name="Drula E."/>
            <person name="Henrissat B."/>
            <person name="Morin E."/>
            <person name="Kohler A."/>
            <person name="Barry K."/>
            <person name="LaButti K."/>
            <person name="Morin E."/>
            <person name="Salamov A."/>
            <person name="Lipzen A."/>
            <person name="Mereny Z."/>
            <person name="Hegedus B."/>
            <person name="Baldrian P."/>
            <person name="Stursova M."/>
            <person name="Weitz H."/>
            <person name="Taylor A."/>
            <person name="Grigoriev I.V."/>
            <person name="Nagy L.G."/>
            <person name="Martin F."/>
            <person name="Kauserud H."/>
        </authorList>
    </citation>
    <scope>NUCLEOTIDE SEQUENCE</scope>
    <source>
        <strain evidence="4">9144</strain>
    </source>
</reference>
<sequence length="435" mass="48629">MDIAEVSRTIEVQTKSTLSKKLEKLTAVLSTAFRIYGDWNNESNTIKIAGKDAGTIWAPKVDVILSKSKASPFGKGDETVLDPEYRNGREVVAANVELGNFPENDINEAIQKALFPGELRKVSLSLYKLAIYEKGGHFDWHRDTTHSDDHHATVLVALNTSWSGGDLKLRREDVTFSPDMHTKMVKLWAGGKGCETLGAVAFFTDIEHMVEPVTEGVRIILQFDVHVSKAKEVKKKDEDQWEGYVTKTVGVHCQNPDLEQSSLPLSSAANDANMLEIIDAIKKLHADGVSEVGFPLQHLYRKASVAPEYLKCTDARLYEALDRVFCVSLHPVMLEERSDYDGKYNGDKIKALKFDLPESQFGKFEEEEDADENSKSDSGRPKKKAKVQKIFYLSKMSPLFEISRVGYAEHTGNEAQPAANKYYGAGYFVTAKEEH</sequence>
<evidence type="ECO:0000256" key="1">
    <source>
        <dbReference type="RuleBase" id="RU003682"/>
    </source>
</evidence>
<dbReference type="GO" id="GO:0046872">
    <property type="term" value="F:metal ion binding"/>
    <property type="evidence" value="ECO:0007669"/>
    <property type="project" value="UniProtKB-KW"/>
</dbReference>
<gene>
    <name evidence="4" type="ORF">GGX14DRAFT_701046</name>
</gene>
<keyword evidence="5" id="KW-1185">Reference proteome</keyword>
<dbReference type="Gene3D" id="2.60.120.620">
    <property type="entry name" value="q2cbj1_9rhob like domain"/>
    <property type="match status" value="1"/>
</dbReference>
<dbReference type="GO" id="GO:0016491">
    <property type="term" value="F:oxidoreductase activity"/>
    <property type="evidence" value="ECO:0007669"/>
    <property type="project" value="UniProtKB-KW"/>
</dbReference>
<organism evidence="4 5">
    <name type="scientific">Mycena pura</name>
    <dbReference type="NCBI Taxonomy" id="153505"/>
    <lineage>
        <taxon>Eukaryota</taxon>
        <taxon>Fungi</taxon>
        <taxon>Dikarya</taxon>
        <taxon>Basidiomycota</taxon>
        <taxon>Agaricomycotina</taxon>
        <taxon>Agaricomycetes</taxon>
        <taxon>Agaricomycetidae</taxon>
        <taxon>Agaricales</taxon>
        <taxon>Marasmiineae</taxon>
        <taxon>Mycenaceae</taxon>
        <taxon>Mycena</taxon>
    </lineage>
</organism>
<dbReference type="Pfam" id="PF13640">
    <property type="entry name" value="2OG-FeII_Oxy_3"/>
    <property type="match status" value="1"/>
</dbReference>